<reference evidence="4 5" key="1">
    <citation type="journal article" date="2016" name="Mol. Biol. Evol.">
        <title>Comparative Genomics of Early-Diverging Mushroom-Forming Fungi Provides Insights into the Origins of Lignocellulose Decay Capabilities.</title>
        <authorList>
            <person name="Nagy L.G."/>
            <person name="Riley R."/>
            <person name="Tritt A."/>
            <person name="Adam C."/>
            <person name="Daum C."/>
            <person name="Floudas D."/>
            <person name="Sun H."/>
            <person name="Yadav J.S."/>
            <person name="Pangilinan J."/>
            <person name="Larsson K.H."/>
            <person name="Matsuura K."/>
            <person name="Barry K."/>
            <person name="Labutti K."/>
            <person name="Kuo R."/>
            <person name="Ohm R.A."/>
            <person name="Bhattacharya S.S."/>
            <person name="Shirouzu T."/>
            <person name="Yoshinaga Y."/>
            <person name="Martin F.M."/>
            <person name="Grigoriev I.V."/>
            <person name="Hibbett D.S."/>
        </authorList>
    </citation>
    <scope>NUCLEOTIDE SEQUENCE [LARGE SCALE GENOMIC DNA]</scope>
    <source>
        <strain evidence="4 5">HHB12029</strain>
    </source>
</reference>
<feature type="domain" description="DUF6534" evidence="3">
    <location>
        <begin position="199"/>
        <end position="284"/>
    </location>
</feature>
<feature type="transmembrane region" description="Helical" evidence="2">
    <location>
        <begin position="118"/>
        <end position="138"/>
    </location>
</feature>
<gene>
    <name evidence="4" type="ORF">EXIGLDRAFT_781950</name>
</gene>
<dbReference type="OrthoDB" id="3190888at2759"/>
<feature type="transmembrane region" description="Helical" evidence="2">
    <location>
        <begin position="192"/>
        <end position="213"/>
    </location>
</feature>
<keyword evidence="5" id="KW-1185">Reference proteome</keyword>
<evidence type="ECO:0000259" key="3">
    <source>
        <dbReference type="Pfam" id="PF20152"/>
    </source>
</evidence>
<feature type="region of interest" description="Disordered" evidence="1">
    <location>
        <begin position="287"/>
        <end position="314"/>
    </location>
</feature>
<evidence type="ECO:0000256" key="2">
    <source>
        <dbReference type="SAM" id="Phobius"/>
    </source>
</evidence>
<name>A0A165B2M6_EXIGL</name>
<dbReference type="EMBL" id="KV426575">
    <property type="protein sequence ID" value="KZV79705.1"/>
    <property type="molecule type" value="Genomic_DNA"/>
</dbReference>
<evidence type="ECO:0000313" key="4">
    <source>
        <dbReference type="EMBL" id="KZV79705.1"/>
    </source>
</evidence>
<dbReference type="STRING" id="1314781.A0A165B2M6"/>
<feature type="transmembrane region" description="Helical" evidence="2">
    <location>
        <begin position="259"/>
        <end position="280"/>
    </location>
</feature>
<keyword evidence="2" id="KW-1133">Transmembrane helix</keyword>
<dbReference type="InterPro" id="IPR045339">
    <property type="entry name" value="DUF6534"/>
</dbReference>
<dbReference type="Proteomes" id="UP000077266">
    <property type="component" value="Unassembled WGS sequence"/>
</dbReference>
<dbReference type="PANTHER" id="PTHR40465:SF1">
    <property type="entry name" value="DUF6534 DOMAIN-CONTAINING PROTEIN"/>
    <property type="match status" value="1"/>
</dbReference>
<dbReference type="AlphaFoldDB" id="A0A165B2M6"/>
<keyword evidence="2" id="KW-0812">Transmembrane</keyword>
<feature type="transmembrane region" description="Helical" evidence="2">
    <location>
        <begin position="41"/>
        <end position="61"/>
    </location>
</feature>
<accession>A0A165B2M6</accession>
<feature type="transmembrane region" description="Helical" evidence="2">
    <location>
        <begin position="73"/>
        <end position="98"/>
    </location>
</feature>
<dbReference type="PANTHER" id="PTHR40465">
    <property type="entry name" value="CHROMOSOME 1, WHOLE GENOME SHOTGUN SEQUENCE"/>
    <property type="match status" value="1"/>
</dbReference>
<keyword evidence="2" id="KW-0472">Membrane</keyword>
<dbReference type="Pfam" id="PF20152">
    <property type="entry name" value="DUF6534"/>
    <property type="match status" value="1"/>
</dbReference>
<dbReference type="InParanoid" id="A0A165B2M6"/>
<sequence>MSESATPAGSISSPNSNPLADPLTVIRLLLASAPSTGALEVGTSFSMLLLGIAILQVWNYYRNFPNDPLPLKVLVALLLSVDMLHSVLFMHLTYHYTINGFVQALSAGDPSLLITTPWSLQAAISVGGAVILLVQLYYCHRIRLVTDNRLLVLACLVVVAARFALNVALTVTSVEHSSITVVTSYTFRWETISTMSVGAASDLFIAACMCIGLHQRRTGFSRSDRLVDRLISYTIASGAATSILSVVMLVIYITMPTTYIWMGFYSVLAKLFSNSLLASLNQRSIQHSQPRAHQSSSGSSSGFTFRKARPRPSV</sequence>
<evidence type="ECO:0000313" key="5">
    <source>
        <dbReference type="Proteomes" id="UP000077266"/>
    </source>
</evidence>
<proteinExistence type="predicted"/>
<feature type="transmembrane region" description="Helical" evidence="2">
    <location>
        <begin position="150"/>
        <end position="172"/>
    </location>
</feature>
<feature type="transmembrane region" description="Helical" evidence="2">
    <location>
        <begin position="233"/>
        <end position="253"/>
    </location>
</feature>
<organism evidence="4 5">
    <name type="scientific">Exidia glandulosa HHB12029</name>
    <dbReference type="NCBI Taxonomy" id="1314781"/>
    <lineage>
        <taxon>Eukaryota</taxon>
        <taxon>Fungi</taxon>
        <taxon>Dikarya</taxon>
        <taxon>Basidiomycota</taxon>
        <taxon>Agaricomycotina</taxon>
        <taxon>Agaricomycetes</taxon>
        <taxon>Auriculariales</taxon>
        <taxon>Exidiaceae</taxon>
        <taxon>Exidia</taxon>
    </lineage>
</organism>
<evidence type="ECO:0000256" key="1">
    <source>
        <dbReference type="SAM" id="MobiDB-lite"/>
    </source>
</evidence>
<protein>
    <recommendedName>
        <fullName evidence="3">DUF6534 domain-containing protein</fullName>
    </recommendedName>
</protein>